<dbReference type="PANTHER" id="PTHR43752">
    <property type="entry name" value="BNR/ASP-BOX REPEAT FAMILY PROTEIN"/>
    <property type="match status" value="1"/>
</dbReference>
<organism evidence="2">
    <name type="scientific">hydrocarbon metagenome</name>
    <dbReference type="NCBI Taxonomy" id="938273"/>
    <lineage>
        <taxon>unclassified sequences</taxon>
        <taxon>metagenomes</taxon>
        <taxon>ecological metagenomes</taxon>
    </lineage>
</organism>
<dbReference type="Gene3D" id="2.120.10.10">
    <property type="match status" value="1"/>
</dbReference>
<evidence type="ECO:0000313" key="2">
    <source>
        <dbReference type="EMBL" id="KUG23327.1"/>
    </source>
</evidence>
<comment type="caution">
    <text evidence="2">The sequence shown here is derived from an EMBL/GenBank/DDBJ whole genome shotgun (WGS) entry which is preliminary data.</text>
</comment>
<dbReference type="CDD" id="cd15482">
    <property type="entry name" value="Sialidase_non-viral"/>
    <property type="match status" value="1"/>
</dbReference>
<proteinExistence type="predicted"/>
<evidence type="ECO:0000259" key="1">
    <source>
        <dbReference type="Pfam" id="PF13088"/>
    </source>
</evidence>
<gene>
    <name evidence="2" type="ORF">ASZ90_006897</name>
</gene>
<dbReference type="SUPFAM" id="SSF50939">
    <property type="entry name" value="Sialidases"/>
    <property type="match status" value="1"/>
</dbReference>
<dbReference type="InterPro" id="IPR011040">
    <property type="entry name" value="Sialidase"/>
</dbReference>
<feature type="domain" description="Sialidase" evidence="1">
    <location>
        <begin position="112"/>
        <end position="373"/>
    </location>
</feature>
<sequence>MNKYICLIASFQNIEFFKYPKAGFKMSNLRNHFAGIDCLVLSIVLLAVVINGCGSSESQNSYSDVSYEFNVTDSPTTVTSGDAPFMEEETVFESIPGMNGHHSASLTIFPDGEMLAAWCSYIGPHELTGLAIYRSRKKPGESWDTPQLHIDRSIGDGNPVLYSEGDHVWLFQAAVPGGWDTSHIEVQESTDRGASWTDPVVLGPTLGPDVKYPPVRLHDGTLLLPAYDEISSKSIYFTSTDGKNWNLLSSAESNPGNTEPSLIQLSSGRLICVMRNEGQGWLWVTVSDDNGKSWTEPKDSGFLNPASATQIIRLANGHLVLIYNDSATQRRPLSIALSADGGRTWPYRKVLKEGTDTYSYPFAVQGPDGIIHILYSLNRDKIMHIAVNEAWIILSSYIF</sequence>
<accession>A0A0W8FQW6</accession>
<dbReference type="Pfam" id="PF13088">
    <property type="entry name" value="BNR_2"/>
    <property type="match status" value="1"/>
</dbReference>
<dbReference type="AlphaFoldDB" id="A0A0W8FQW6"/>
<reference evidence="2" key="1">
    <citation type="journal article" date="2015" name="Proc. Natl. Acad. Sci. U.S.A.">
        <title>Networks of energetic and metabolic interactions define dynamics in microbial communities.</title>
        <authorList>
            <person name="Embree M."/>
            <person name="Liu J.K."/>
            <person name="Al-Bassam M.M."/>
            <person name="Zengler K."/>
        </authorList>
    </citation>
    <scope>NUCLEOTIDE SEQUENCE</scope>
</reference>
<dbReference type="InterPro" id="IPR036278">
    <property type="entry name" value="Sialidase_sf"/>
</dbReference>
<dbReference type="EMBL" id="LNQE01000913">
    <property type="protein sequence ID" value="KUG23327.1"/>
    <property type="molecule type" value="Genomic_DNA"/>
</dbReference>
<dbReference type="PANTHER" id="PTHR43752:SF2">
    <property type="entry name" value="BNR_ASP-BOX REPEAT FAMILY PROTEIN"/>
    <property type="match status" value="1"/>
</dbReference>
<name>A0A0W8FQW6_9ZZZZ</name>
<protein>
    <recommendedName>
        <fullName evidence="1">Sialidase domain-containing protein</fullName>
    </recommendedName>
</protein>